<organism evidence="2 3">
    <name type="scientific">Mycolicibacterium diernhoferi</name>
    <dbReference type="NCBI Taxonomy" id="1801"/>
    <lineage>
        <taxon>Bacteria</taxon>
        <taxon>Bacillati</taxon>
        <taxon>Actinomycetota</taxon>
        <taxon>Actinomycetes</taxon>
        <taxon>Mycobacteriales</taxon>
        <taxon>Mycobacteriaceae</taxon>
        <taxon>Mycolicibacterium</taxon>
    </lineage>
</organism>
<dbReference type="InterPro" id="IPR036514">
    <property type="entry name" value="SGNH_hydro_sf"/>
</dbReference>
<sequence>MARAARGGFEHIRKARRRVTPRIPTRRLRLFAVVIASVVSVAGLCTGGAHAWHDRTEVTYYVSVGDSYAAGYRPDGKSGLETGDGYAYQLTDILNRSGRWELRNFGCVGQTAHGMQLDNGCTAGALASGGVDYPETTQLRAADTFMAEHQGEVGLVTVAMGANDMVRCLDLADDGAVQHCAEQMSTEVRQSLGVFLTATRALLGNDVPIVGISYFNVFHAAGPAGPLEASRRSTLSQTLFDNYLNPTLRDIYSQAGAYFVDSSTIAGNDLPESRMSPLPGHGTVSTSTARLCGLTYYCSDHDPHPNRAGHALIAQAIAEAIT</sequence>
<keyword evidence="2" id="KW-0378">Hydrolase</keyword>
<feature type="domain" description="SGNH hydrolase-type esterase" evidence="1">
    <location>
        <begin position="64"/>
        <end position="312"/>
    </location>
</feature>
<dbReference type="AlphaFoldDB" id="A0A2A7P0J1"/>
<dbReference type="Gene3D" id="3.40.50.1110">
    <property type="entry name" value="SGNH hydrolase"/>
    <property type="match status" value="1"/>
</dbReference>
<dbReference type="CDD" id="cd00229">
    <property type="entry name" value="SGNH_hydrolase"/>
    <property type="match status" value="1"/>
</dbReference>
<name>A0A2A7P0J1_9MYCO</name>
<dbReference type="InterPro" id="IPR013830">
    <property type="entry name" value="SGNH_hydro"/>
</dbReference>
<keyword evidence="3" id="KW-1185">Reference proteome</keyword>
<evidence type="ECO:0000313" key="3">
    <source>
        <dbReference type="Proteomes" id="UP000220340"/>
    </source>
</evidence>
<dbReference type="GO" id="GO:0016787">
    <property type="term" value="F:hydrolase activity"/>
    <property type="evidence" value="ECO:0007669"/>
    <property type="project" value="UniProtKB-KW"/>
</dbReference>
<evidence type="ECO:0000313" key="2">
    <source>
        <dbReference type="EMBL" id="PEG56137.1"/>
    </source>
</evidence>
<proteinExistence type="predicted"/>
<dbReference type="EMBL" id="PDCR01000002">
    <property type="protein sequence ID" value="PEG56137.1"/>
    <property type="molecule type" value="Genomic_DNA"/>
</dbReference>
<protein>
    <submittedName>
        <fullName evidence="2">SGNH/GDSL hydrolase family protein</fullName>
    </submittedName>
</protein>
<dbReference type="Pfam" id="PF13472">
    <property type="entry name" value="Lipase_GDSL_2"/>
    <property type="match status" value="1"/>
</dbReference>
<gene>
    <name evidence="2" type="ORF">CRI78_01785</name>
</gene>
<dbReference type="OrthoDB" id="154486at2"/>
<dbReference type="SUPFAM" id="SSF52266">
    <property type="entry name" value="SGNH hydrolase"/>
    <property type="match status" value="1"/>
</dbReference>
<dbReference type="Proteomes" id="UP000220340">
    <property type="component" value="Unassembled WGS sequence"/>
</dbReference>
<accession>A0A2A7P0J1</accession>
<evidence type="ECO:0000259" key="1">
    <source>
        <dbReference type="Pfam" id="PF13472"/>
    </source>
</evidence>
<comment type="caution">
    <text evidence="2">The sequence shown here is derived from an EMBL/GenBank/DDBJ whole genome shotgun (WGS) entry which is preliminary data.</text>
</comment>
<reference evidence="2 3" key="1">
    <citation type="submission" date="2017-10" db="EMBL/GenBank/DDBJ databases">
        <title>The new phylogeny of genus Mycobacterium.</title>
        <authorList>
            <person name="Tortoli E."/>
            <person name="Trovato A."/>
            <person name="Cirillo D.M."/>
        </authorList>
    </citation>
    <scope>NUCLEOTIDE SEQUENCE [LARGE SCALE GENOMIC DNA]</scope>
    <source>
        <strain evidence="2 3">IP141170001</strain>
    </source>
</reference>